<dbReference type="Proteomes" id="UP000655868">
    <property type="component" value="Unassembled WGS sequence"/>
</dbReference>
<dbReference type="InterPro" id="IPR032710">
    <property type="entry name" value="NTF2-like_dom_sf"/>
</dbReference>
<reference evidence="1" key="1">
    <citation type="submission" date="2020-12" db="EMBL/GenBank/DDBJ databases">
        <title>Antrihabitans popcorni sp. nov. and Antrihabitans auranticaus sp. nov., isolated from a larva cave.</title>
        <authorList>
            <person name="Lee S.D."/>
            <person name="Kim I.S."/>
        </authorList>
    </citation>
    <scope>NUCLEOTIDE SEQUENCE</scope>
    <source>
        <strain evidence="1">YC3-6</strain>
    </source>
</reference>
<dbReference type="SUPFAM" id="SSF54427">
    <property type="entry name" value="NTF2-like"/>
    <property type="match status" value="1"/>
</dbReference>
<gene>
    <name evidence="1" type="ORF">JGU71_26005</name>
</gene>
<evidence type="ECO:0000313" key="1">
    <source>
        <dbReference type="EMBL" id="MBJ8342352.1"/>
    </source>
</evidence>
<comment type="caution">
    <text evidence="1">The sequence shown here is derived from an EMBL/GenBank/DDBJ whole genome shotgun (WGS) entry which is preliminary data.</text>
</comment>
<keyword evidence="2" id="KW-1185">Reference proteome</keyword>
<sequence length="263" mass="27846">MAVTPDDLLEFVERSPLAVAAHDKAAWLALFARHHVVEDPVGGRPVVGGLYDRRGGSRGPHALSRFWDTYIAPRSIRFHYDGPDIVRGLDVVRNVTIEITDTAGVVLQTPAYLLYELTNDGGVLRIGRLAAHWEVGPVVAQLAGFDRAHARSIAQTNIRLLKYQGLGGAFAFGRAVRSVGNPGKAAVADLVSKAQAGSDHAVQLLGGTVVGNLRKVIASGDVVVSTCVAGEGPAVLFCYLDRRSGTVVGTDLFIAPEGVGPPR</sequence>
<dbReference type="AlphaFoldDB" id="A0A934NW89"/>
<proteinExistence type="predicted"/>
<dbReference type="Gene3D" id="3.10.450.50">
    <property type="match status" value="1"/>
</dbReference>
<evidence type="ECO:0000313" key="2">
    <source>
        <dbReference type="Proteomes" id="UP000655868"/>
    </source>
</evidence>
<dbReference type="EMBL" id="JAEMNV010000011">
    <property type="protein sequence ID" value="MBJ8342352.1"/>
    <property type="molecule type" value="Genomic_DNA"/>
</dbReference>
<accession>A0A934NW89</accession>
<name>A0A934NW89_9NOCA</name>
<protein>
    <submittedName>
        <fullName evidence="1">Transporter</fullName>
    </submittedName>
</protein>
<organism evidence="1 2">
    <name type="scientific">Antrihabitans stalagmiti</name>
    <dbReference type="NCBI Taxonomy" id="2799499"/>
    <lineage>
        <taxon>Bacteria</taxon>
        <taxon>Bacillati</taxon>
        <taxon>Actinomycetota</taxon>
        <taxon>Actinomycetes</taxon>
        <taxon>Mycobacteriales</taxon>
        <taxon>Nocardiaceae</taxon>
        <taxon>Antrihabitans</taxon>
    </lineage>
</organism>